<protein>
    <submittedName>
        <fullName evidence="2">Amidase</fullName>
    </submittedName>
</protein>
<evidence type="ECO:0000259" key="1">
    <source>
        <dbReference type="Pfam" id="PF01425"/>
    </source>
</evidence>
<dbReference type="InterPro" id="IPR006311">
    <property type="entry name" value="TAT_signal"/>
</dbReference>
<accession>A0A2U3K1W7</accession>
<dbReference type="EMBL" id="OMOD01000024">
    <property type="protein sequence ID" value="SPF33655.1"/>
    <property type="molecule type" value="Genomic_DNA"/>
</dbReference>
<organism evidence="2 3">
    <name type="scientific">Candidatus Sulfotelmatobacter kueseliae</name>
    <dbReference type="NCBI Taxonomy" id="2042962"/>
    <lineage>
        <taxon>Bacteria</taxon>
        <taxon>Pseudomonadati</taxon>
        <taxon>Acidobacteriota</taxon>
        <taxon>Terriglobia</taxon>
        <taxon>Terriglobales</taxon>
        <taxon>Candidatus Korobacteraceae</taxon>
        <taxon>Candidatus Sulfotelmatobacter</taxon>
    </lineage>
</organism>
<dbReference type="Proteomes" id="UP000238701">
    <property type="component" value="Unassembled WGS sequence"/>
</dbReference>
<dbReference type="PANTHER" id="PTHR42678">
    <property type="entry name" value="AMIDASE"/>
    <property type="match status" value="1"/>
</dbReference>
<evidence type="ECO:0000313" key="3">
    <source>
        <dbReference type="Proteomes" id="UP000238701"/>
    </source>
</evidence>
<evidence type="ECO:0000313" key="2">
    <source>
        <dbReference type="EMBL" id="SPF33655.1"/>
    </source>
</evidence>
<dbReference type="InterPro" id="IPR023631">
    <property type="entry name" value="Amidase_dom"/>
</dbReference>
<reference evidence="3" key="1">
    <citation type="submission" date="2018-02" db="EMBL/GenBank/DDBJ databases">
        <authorList>
            <person name="Hausmann B."/>
        </authorList>
    </citation>
    <scope>NUCLEOTIDE SEQUENCE [LARGE SCALE GENOMIC DNA]</scope>
    <source>
        <strain evidence="3">Peat soil MAG SbA1</strain>
    </source>
</reference>
<dbReference type="PROSITE" id="PS51318">
    <property type="entry name" value="TAT"/>
    <property type="match status" value="1"/>
</dbReference>
<dbReference type="Gene3D" id="3.90.1300.10">
    <property type="entry name" value="Amidase signature (AS) domain"/>
    <property type="match status" value="1"/>
</dbReference>
<dbReference type="PANTHER" id="PTHR42678:SF34">
    <property type="entry name" value="OS04G0183300 PROTEIN"/>
    <property type="match status" value="1"/>
</dbReference>
<gene>
    <name evidence="2" type="ORF">SBA1_120029</name>
</gene>
<dbReference type="InterPro" id="IPR036928">
    <property type="entry name" value="AS_sf"/>
</dbReference>
<dbReference type="SUPFAM" id="SSF75304">
    <property type="entry name" value="Amidase signature (AS) enzymes"/>
    <property type="match status" value="1"/>
</dbReference>
<sequence>MSRARRNSESTHSRRSFLQSALVTGAASALYPALGAARAGASSASEGSACPEPNPGVKPFELDEITIAELQEGMKSGRFTARSLVEKYTARMEEIDKHGPAINSIIELNPDALTIADGLDEERKAKGSRGPLHGIPVLIKDNIDTADRMMTTAGSLALAGSKPPKDSFLAQRLRAAGAVILAKTNLSEWANIRSNHSTSGWSGRGGQTKNPYALDRNPCGSSSGTGAGISANLAAAGIGTETDGSIVCPSSANGLAGIKPTVGLVSRSGIIPISHSQDGAGPMCRTVRDAAILLGALTGLDPEDSATAASAGKSQTDYAQFCDPNGLKGACIGVARKYFGFNDAVDALMEQALDVMKKQGATLVDPADIETHGKFGESEFLVLLYELKADLNAYLARLGPGAPVRTLKDIIEFNERNWQKEMPYFGQDVFLKAEGKGPLTEKEYVDALATNHQLARSEGIDALMDKHKLDAIVAPTGGPAWLTDLLNGDHDSGGSSNAAAVAGYPNINVTAGFISGLPVGISFFGRAWSEPTLIRLAYSFEQATKARQAPRFLASVG</sequence>
<name>A0A2U3K1W7_9BACT</name>
<dbReference type="OrthoDB" id="9811471at2"/>
<proteinExistence type="predicted"/>
<dbReference type="Pfam" id="PF01425">
    <property type="entry name" value="Amidase"/>
    <property type="match status" value="1"/>
</dbReference>
<dbReference type="AlphaFoldDB" id="A0A2U3K1W7"/>
<dbReference type="NCBIfam" id="NF005300">
    <property type="entry name" value="PRK06828.1"/>
    <property type="match status" value="1"/>
</dbReference>
<feature type="domain" description="Amidase" evidence="1">
    <location>
        <begin position="84"/>
        <end position="533"/>
    </location>
</feature>
<dbReference type="NCBIfam" id="NF006006">
    <property type="entry name" value="PRK08137.1"/>
    <property type="match status" value="1"/>
</dbReference>